<dbReference type="Proteomes" id="UP000688137">
    <property type="component" value="Unassembled WGS sequence"/>
</dbReference>
<sequence length="269" mass="31658">MMKKIWDELSQSIKQVYDWIEKENQSYFNIINENTNLAESSYTDLEKLLIKAFVEKPKEGIRQIQQSIEKEEVYQMKEDLFEILTYIQDIDESLYQKILEILRREKVLDVLKFLSNKNNQNFYESLSNKQQNIKDVKKQIMKITNVLRNIQDHKFNKYDYSQETNEKERLNLINRMKNNKGIIDFIRFLVLLTSIDGKFIQSGSNGLNLCVGMKVDIRNKSFENIRIKNTSLIGGNFVRCNLSGSEFENVDISGVNFMVLNYSIANGRT</sequence>
<organism evidence="1 2">
    <name type="scientific">Paramecium primaurelia</name>
    <dbReference type="NCBI Taxonomy" id="5886"/>
    <lineage>
        <taxon>Eukaryota</taxon>
        <taxon>Sar</taxon>
        <taxon>Alveolata</taxon>
        <taxon>Ciliophora</taxon>
        <taxon>Intramacronucleata</taxon>
        <taxon>Oligohymenophorea</taxon>
        <taxon>Peniculida</taxon>
        <taxon>Parameciidae</taxon>
        <taxon>Paramecium</taxon>
    </lineage>
</organism>
<keyword evidence="2" id="KW-1185">Reference proteome</keyword>
<reference evidence="1" key="1">
    <citation type="submission" date="2021-01" db="EMBL/GenBank/DDBJ databases">
        <authorList>
            <consortium name="Genoscope - CEA"/>
            <person name="William W."/>
        </authorList>
    </citation>
    <scope>NUCLEOTIDE SEQUENCE</scope>
</reference>
<dbReference type="EMBL" id="CAJJDM010000093">
    <property type="protein sequence ID" value="CAD8092504.1"/>
    <property type="molecule type" value="Genomic_DNA"/>
</dbReference>
<evidence type="ECO:0000313" key="2">
    <source>
        <dbReference type="Proteomes" id="UP000688137"/>
    </source>
</evidence>
<evidence type="ECO:0008006" key="3">
    <source>
        <dbReference type="Google" id="ProtNLM"/>
    </source>
</evidence>
<comment type="caution">
    <text evidence="1">The sequence shown here is derived from an EMBL/GenBank/DDBJ whole genome shotgun (WGS) entry which is preliminary data.</text>
</comment>
<dbReference type="Pfam" id="PF00805">
    <property type="entry name" value="Pentapeptide"/>
    <property type="match status" value="1"/>
</dbReference>
<dbReference type="AlphaFoldDB" id="A0A8S1NYK4"/>
<name>A0A8S1NYK4_PARPR</name>
<dbReference type="PANTHER" id="PTHR45333">
    <property type="entry name" value="MEMBRANE PROTEIN-RELATED"/>
    <property type="match status" value="1"/>
</dbReference>
<accession>A0A8S1NYK4</accession>
<proteinExistence type="predicted"/>
<dbReference type="InterPro" id="IPR001646">
    <property type="entry name" value="5peptide_repeat"/>
</dbReference>
<protein>
    <recommendedName>
        <fullName evidence="3">Pentapeptide repeat-containing protein</fullName>
    </recommendedName>
</protein>
<dbReference type="PANTHER" id="PTHR45333:SF1">
    <property type="entry name" value="CHROMOSOME UNDETERMINED SCAFFOLD_625, WHOLE GENOME SHOTGUN SEQUENCE"/>
    <property type="match status" value="1"/>
</dbReference>
<gene>
    <name evidence="1" type="ORF">PPRIM_AZ9-3.1.T0900224</name>
</gene>
<evidence type="ECO:0000313" key="1">
    <source>
        <dbReference type="EMBL" id="CAD8092504.1"/>
    </source>
</evidence>